<dbReference type="PANTHER" id="PTHR20920:SF2">
    <property type="entry name" value="SOMATOMEDIN-B AND THROMBOSPONDIN TYPE-1 DOMAIN-CONTAINING PROTEIN"/>
    <property type="match status" value="1"/>
</dbReference>
<sequence>MLQKERTFLQSYLSIQWPGEVAEGNWVSWEKYIVAFWAKSGRAVRLSPVRAHRVRHGSWLRSQAADWLTCPQKSGSRVWSQDMWPPWRGGWRARSLPEIPEHLLFRCLPAFPAGRAMGAVGRGPGSRASIAGAGGGGALPAGPRPAPDGRAARAGVGRGPARGRAGPGCSGAGALRGTPALAPKVCRARAMRTLWMALCVLARLWPGALAGCADAGRCCPGRDPACFASGWRQDRVYGTCFCDQACRLTGDCCFDYARACPARPCIVGEWSPWSGCASQCRPTARVRRRAVQQEPQNGGEPCPALEERAGCLEYATPQGEDCGHAFVPAFITTSAFNKERTRQAASPHWTTSTEDAGYCMEFKTESLTHHCALENRPLTRWMQYLREGYTVCVDCQPPAMNSVSLRCSGDGLDSDGNQTLHWQAIGNPRCQGTWKKVRRKKFSSVN</sequence>
<evidence type="ECO:0000256" key="1">
    <source>
        <dbReference type="ARBA" id="ARBA00022729"/>
    </source>
</evidence>
<organism evidence="6 7">
    <name type="scientific">Bos indicus x Bos taurus</name>
    <name type="common">Hybrid cattle</name>
    <dbReference type="NCBI Taxonomy" id="30522"/>
    <lineage>
        <taxon>Eukaryota</taxon>
        <taxon>Metazoa</taxon>
        <taxon>Chordata</taxon>
        <taxon>Craniata</taxon>
        <taxon>Vertebrata</taxon>
        <taxon>Euteleostomi</taxon>
        <taxon>Mammalia</taxon>
        <taxon>Eutheria</taxon>
        <taxon>Laurasiatheria</taxon>
        <taxon>Artiodactyla</taxon>
        <taxon>Ruminantia</taxon>
        <taxon>Pecora</taxon>
        <taxon>Bovidae</taxon>
        <taxon>Bovinae</taxon>
        <taxon>Bos</taxon>
    </lineage>
</organism>
<keyword evidence="2" id="KW-1015">Disulfide bond</keyword>
<dbReference type="PANTHER" id="PTHR20920">
    <property type="entry name" value="RPE-SPONDIN"/>
    <property type="match status" value="1"/>
</dbReference>
<keyword evidence="7" id="KW-1185">Reference proteome</keyword>
<dbReference type="FunFam" id="2.20.100.10:FF:000019">
    <property type="entry name" value="Thrombospondin type 1 domain containing 7A"/>
    <property type="match status" value="1"/>
</dbReference>
<dbReference type="PROSITE" id="PS50958">
    <property type="entry name" value="SMB_2"/>
    <property type="match status" value="1"/>
</dbReference>
<dbReference type="Proteomes" id="UP000314981">
    <property type="component" value="Chromosome 14"/>
</dbReference>
<dbReference type="PROSITE" id="PS50092">
    <property type="entry name" value="TSP1"/>
    <property type="match status" value="1"/>
</dbReference>
<feature type="compositionally biased region" description="Gly residues" evidence="4">
    <location>
        <begin position="156"/>
        <end position="170"/>
    </location>
</feature>
<reference evidence="6" key="2">
    <citation type="submission" date="2025-08" db="UniProtKB">
        <authorList>
            <consortium name="Ensembl"/>
        </authorList>
    </citation>
    <scope>IDENTIFICATION</scope>
</reference>
<evidence type="ECO:0000313" key="6">
    <source>
        <dbReference type="Ensembl" id="ENSBIXP00000013449.1"/>
    </source>
</evidence>
<keyword evidence="1" id="KW-0732">Signal</keyword>
<evidence type="ECO:0000256" key="2">
    <source>
        <dbReference type="ARBA" id="ARBA00023157"/>
    </source>
</evidence>
<dbReference type="Pfam" id="PF19028">
    <property type="entry name" value="TSP1_spondin"/>
    <property type="match status" value="1"/>
</dbReference>
<dbReference type="Pfam" id="PF25031">
    <property type="entry name" value="SBSPON_C"/>
    <property type="match status" value="1"/>
</dbReference>
<reference evidence="6" key="3">
    <citation type="submission" date="2025-09" db="UniProtKB">
        <authorList>
            <consortium name="Ensembl"/>
        </authorList>
    </citation>
    <scope>IDENTIFICATION</scope>
</reference>
<dbReference type="Ensembl" id="ENSBIXT00000023830.1">
    <property type="protein sequence ID" value="ENSBIXP00000013449.1"/>
    <property type="gene ID" value="ENSBIXG00000018358.1"/>
</dbReference>
<dbReference type="InterPro" id="IPR001212">
    <property type="entry name" value="Somatomedin_B_dom"/>
</dbReference>
<evidence type="ECO:0000313" key="7">
    <source>
        <dbReference type="Proteomes" id="UP000314981"/>
    </source>
</evidence>
<dbReference type="SUPFAM" id="SSF90188">
    <property type="entry name" value="Somatomedin B domain"/>
    <property type="match status" value="1"/>
</dbReference>
<dbReference type="InterPro" id="IPR000884">
    <property type="entry name" value="TSP1_rpt"/>
</dbReference>
<evidence type="ECO:0000256" key="4">
    <source>
        <dbReference type="SAM" id="MobiDB-lite"/>
    </source>
</evidence>
<proteinExistence type="predicted"/>
<evidence type="ECO:0000259" key="5">
    <source>
        <dbReference type="PROSITE" id="PS50958"/>
    </source>
</evidence>
<accession>A0A4W2D438</accession>
<protein>
    <recommendedName>
        <fullName evidence="5">SMB domain-containing protein</fullName>
    </recommendedName>
</protein>
<name>A0A4W2D438_BOBOX</name>
<evidence type="ECO:0000256" key="3">
    <source>
        <dbReference type="ARBA" id="ARBA00023180"/>
    </source>
</evidence>
<dbReference type="InterPro" id="IPR056801">
    <property type="entry name" value="SBSPON_C"/>
</dbReference>
<feature type="domain" description="SMB" evidence="5">
    <location>
        <begin position="214"/>
        <end position="265"/>
    </location>
</feature>
<dbReference type="InterPro" id="IPR036383">
    <property type="entry name" value="TSP1_rpt_sf"/>
</dbReference>
<dbReference type="InterPro" id="IPR044004">
    <property type="entry name" value="TSP1_spondin_dom"/>
</dbReference>
<dbReference type="PROSITE" id="PS00524">
    <property type="entry name" value="SMB_1"/>
    <property type="match status" value="1"/>
</dbReference>
<dbReference type="AlphaFoldDB" id="A0A4W2D438"/>
<dbReference type="InterPro" id="IPR039942">
    <property type="entry name" value="SBSPO"/>
</dbReference>
<dbReference type="InterPro" id="IPR036024">
    <property type="entry name" value="Somatomedin_B-like_dom_sf"/>
</dbReference>
<keyword evidence="3" id="KW-0325">Glycoprotein</keyword>
<feature type="region of interest" description="Disordered" evidence="4">
    <location>
        <begin position="131"/>
        <end position="170"/>
    </location>
</feature>
<dbReference type="Gene3D" id="2.20.100.10">
    <property type="entry name" value="Thrombospondin type-1 (TSP1) repeat"/>
    <property type="match status" value="1"/>
</dbReference>
<reference evidence="6 7" key="1">
    <citation type="submission" date="2018-11" db="EMBL/GenBank/DDBJ databases">
        <title>Haplotype-resolved cattle genomes.</title>
        <authorList>
            <person name="Low W.Y."/>
            <person name="Tearle R."/>
            <person name="Bickhart D.M."/>
            <person name="Rosen B.D."/>
            <person name="Koren S."/>
            <person name="Rhie A."/>
            <person name="Hiendleder S."/>
            <person name="Phillippy A.M."/>
            <person name="Smith T.P.L."/>
            <person name="Williams J.L."/>
        </authorList>
    </citation>
    <scope>NUCLEOTIDE SEQUENCE [LARGE SCALE GENOMIC DNA]</scope>
</reference>
<dbReference type="SUPFAM" id="SSF82895">
    <property type="entry name" value="TSP-1 type 1 repeat"/>
    <property type="match status" value="1"/>
</dbReference>